<feature type="transmembrane region" description="Helical" evidence="4">
    <location>
        <begin position="12"/>
        <end position="31"/>
    </location>
</feature>
<organism evidence="6 7">
    <name type="scientific">Aquimarina brevivitae</name>
    <dbReference type="NCBI Taxonomy" id="323412"/>
    <lineage>
        <taxon>Bacteria</taxon>
        <taxon>Pseudomonadati</taxon>
        <taxon>Bacteroidota</taxon>
        <taxon>Flavobacteriia</taxon>
        <taxon>Flavobacteriales</taxon>
        <taxon>Flavobacteriaceae</taxon>
        <taxon>Aquimarina</taxon>
    </lineage>
</organism>
<dbReference type="Proteomes" id="UP000292262">
    <property type="component" value="Unassembled WGS sequence"/>
</dbReference>
<evidence type="ECO:0000259" key="5">
    <source>
        <dbReference type="PROSITE" id="PS51178"/>
    </source>
</evidence>
<protein>
    <submittedName>
        <fullName evidence="6">Cell division protein FtsI (Penicillin-binding protein 3)</fullName>
    </submittedName>
</protein>
<dbReference type="GO" id="GO:0004180">
    <property type="term" value="F:carboxypeptidase activity"/>
    <property type="evidence" value="ECO:0007669"/>
    <property type="project" value="UniProtKB-KW"/>
</dbReference>
<keyword evidence="2" id="KW-0378">Hydrolase</keyword>
<keyword evidence="4" id="KW-0812">Transmembrane</keyword>
<proteinExistence type="predicted"/>
<keyword evidence="2" id="KW-0121">Carboxypeptidase</keyword>
<name>A0A4Q7NYX1_9FLAO</name>
<dbReference type="SUPFAM" id="SSF56519">
    <property type="entry name" value="Penicillin binding protein dimerisation domain"/>
    <property type="match status" value="1"/>
</dbReference>
<dbReference type="GO" id="GO:0005886">
    <property type="term" value="C:plasma membrane"/>
    <property type="evidence" value="ECO:0007669"/>
    <property type="project" value="TreeGrafter"/>
</dbReference>
<dbReference type="RefSeq" id="WP_130287358.1">
    <property type="nucleotide sequence ID" value="NZ_SGXE01000004.1"/>
</dbReference>
<dbReference type="SUPFAM" id="SSF54184">
    <property type="entry name" value="Penicillin-binding protein 2x (pbp-2x), c-terminal domain"/>
    <property type="match status" value="1"/>
</dbReference>
<keyword evidence="3 4" id="KW-0472">Membrane</keyword>
<dbReference type="InterPro" id="IPR050515">
    <property type="entry name" value="Beta-lactam/transpept"/>
</dbReference>
<dbReference type="InterPro" id="IPR005311">
    <property type="entry name" value="PBP_dimer"/>
</dbReference>
<dbReference type="PANTHER" id="PTHR30627">
    <property type="entry name" value="PEPTIDOGLYCAN D,D-TRANSPEPTIDASE"/>
    <property type="match status" value="1"/>
</dbReference>
<dbReference type="CDD" id="cd06575">
    <property type="entry name" value="PASTA_Pbp2x-like_2"/>
    <property type="match status" value="1"/>
</dbReference>
<evidence type="ECO:0000313" key="6">
    <source>
        <dbReference type="EMBL" id="RZS92188.1"/>
    </source>
</evidence>
<dbReference type="PROSITE" id="PS51178">
    <property type="entry name" value="PASTA"/>
    <property type="match status" value="1"/>
</dbReference>
<dbReference type="AlphaFoldDB" id="A0A4Q7NYX1"/>
<evidence type="ECO:0000256" key="4">
    <source>
        <dbReference type="SAM" id="Phobius"/>
    </source>
</evidence>
<dbReference type="GO" id="GO:0008658">
    <property type="term" value="F:penicillin binding"/>
    <property type="evidence" value="ECO:0007669"/>
    <property type="project" value="InterPro"/>
</dbReference>
<dbReference type="Pfam" id="PF03793">
    <property type="entry name" value="PASTA"/>
    <property type="match status" value="1"/>
</dbReference>
<dbReference type="SUPFAM" id="SSF56601">
    <property type="entry name" value="beta-lactamase/transpeptidase-like"/>
    <property type="match status" value="1"/>
</dbReference>
<dbReference type="GO" id="GO:0071555">
    <property type="term" value="P:cell wall organization"/>
    <property type="evidence" value="ECO:0007669"/>
    <property type="project" value="TreeGrafter"/>
</dbReference>
<evidence type="ECO:0000313" key="7">
    <source>
        <dbReference type="Proteomes" id="UP000292262"/>
    </source>
</evidence>
<keyword evidence="7" id="KW-1185">Reference proteome</keyword>
<feature type="domain" description="PASTA" evidence="5">
    <location>
        <begin position="606"/>
        <end position="664"/>
    </location>
</feature>
<dbReference type="InterPro" id="IPR012338">
    <property type="entry name" value="Beta-lactam/transpept-like"/>
</dbReference>
<dbReference type="GO" id="GO:0051301">
    <property type="term" value="P:cell division"/>
    <property type="evidence" value="ECO:0007669"/>
    <property type="project" value="UniProtKB-KW"/>
</dbReference>
<evidence type="ECO:0000256" key="1">
    <source>
        <dbReference type="ARBA" id="ARBA00004370"/>
    </source>
</evidence>
<evidence type="ECO:0000256" key="3">
    <source>
        <dbReference type="ARBA" id="ARBA00023136"/>
    </source>
</evidence>
<gene>
    <name evidence="6" type="ORF">EV197_2824</name>
</gene>
<dbReference type="InterPro" id="IPR001460">
    <property type="entry name" value="PCN-bd_Tpept"/>
</dbReference>
<dbReference type="Gene3D" id="3.40.710.10">
    <property type="entry name" value="DD-peptidase/beta-lactamase superfamily"/>
    <property type="match status" value="1"/>
</dbReference>
<evidence type="ECO:0000256" key="2">
    <source>
        <dbReference type="ARBA" id="ARBA00022645"/>
    </source>
</evidence>
<dbReference type="Gene3D" id="3.30.450.330">
    <property type="match status" value="1"/>
</dbReference>
<dbReference type="InterPro" id="IPR036138">
    <property type="entry name" value="PBP_dimer_sf"/>
</dbReference>
<keyword evidence="2" id="KW-0645">Protease</keyword>
<dbReference type="OrthoDB" id="9804124at2"/>
<dbReference type="Pfam" id="PF03717">
    <property type="entry name" value="PBP_dimer"/>
    <property type="match status" value="1"/>
</dbReference>
<keyword evidence="6" id="KW-0131">Cell cycle</keyword>
<dbReference type="PANTHER" id="PTHR30627:SF1">
    <property type="entry name" value="PEPTIDOGLYCAN D,D-TRANSPEPTIDASE FTSI"/>
    <property type="match status" value="1"/>
</dbReference>
<dbReference type="EMBL" id="SGXE01000004">
    <property type="protein sequence ID" value="RZS92188.1"/>
    <property type="molecule type" value="Genomic_DNA"/>
</dbReference>
<sequence length="664" mass="74654">MAVKEKNILNRLYFVAGCMFLFAIAVGIKLVNIQFVDGDEYRKKGQERVFKTFDIPANRGNLYDSKGNLLATSVPKYDIRFDAVTVSDKNFRDNIKGLCVALSKELGKSATYYDRMIRRARANKNRYLLICKNLGYAQYMRVKDFPMFRLGANKGGFIVEQRTVREHPIGKIAERTVGYERKDAQGYYTRVGLEGAFGTFLRGKEGKRKKQKIAKNQWKPIGDANEVEPEDGYDVVSTIDVNIQDITHHALLAQLERFEAEHGTAVVMETKTGEVKAIANLGRTTNGKYYEKLNYAVGESHEPGSTFKLMTMVAALEDRVIDSSYVVDTEDGRVTFYDRTVKDSRWGGYGVISAAKAFEVSSNTAFAKIINDNYKNNPKRFVDRLINMGLAERLGLPIKGEGVPKLPYPGDSDWYGTTLPWMAHGYGVSLTPLQTLAFYNAIANDGQMVKPRFIKEVRVWDKTEERYGKEILNPAVCSKETARIVQDMMKNVVKRGTADNIQTSAFQIAGKTGTCWGNYGKDKEREYISSFAGYFPAENPKYSMIVVIHKPNKEKGYYGSVVAAPVFKQIALKIYNDIPVEVTVQPEVVEGSTVKNSYQDYYRKAQKYKTIMPNVQGMPAMDVISLLENMGLQVEIKGAGKVIKQSIQPGTKVKVNQTIVLELS</sequence>
<accession>A0A4Q7NYX1</accession>
<reference evidence="6 7" key="1">
    <citation type="submission" date="2019-02" db="EMBL/GenBank/DDBJ databases">
        <title>Genomic Encyclopedia of Type Strains, Phase IV (KMG-IV): sequencing the most valuable type-strain genomes for metagenomic binning, comparative biology and taxonomic classification.</title>
        <authorList>
            <person name="Goeker M."/>
        </authorList>
    </citation>
    <scope>NUCLEOTIDE SEQUENCE [LARGE SCALE GENOMIC DNA]</scope>
    <source>
        <strain evidence="6 7">DSM 17196</strain>
    </source>
</reference>
<comment type="subcellular location">
    <subcellularLocation>
        <location evidence="1">Membrane</location>
    </subcellularLocation>
</comment>
<dbReference type="InterPro" id="IPR005543">
    <property type="entry name" value="PASTA_dom"/>
</dbReference>
<keyword evidence="4" id="KW-1133">Transmembrane helix</keyword>
<dbReference type="Gene3D" id="3.90.1310.10">
    <property type="entry name" value="Penicillin-binding protein 2a (Domain 2)"/>
    <property type="match status" value="1"/>
</dbReference>
<keyword evidence="6" id="KW-0132">Cell division</keyword>
<dbReference type="SMART" id="SM00740">
    <property type="entry name" value="PASTA"/>
    <property type="match status" value="1"/>
</dbReference>
<comment type="caution">
    <text evidence="6">The sequence shown here is derived from an EMBL/GenBank/DDBJ whole genome shotgun (WGS) entry which is preliminary data.</text>
</comment>
<dbReference type="Gene3D" id="3.30.10.20">
    <property type="match status" value="1"/>
</dbReference>
<dbReference type="Pfam" id="PF00905">
    <property type="entry name" value="Transpeptidase"/>
    <property type="match status" value="1"/>
</dbReference>